<keyword evidence="7" id="KW-0560">Oxidoreductase</keyword>
<feature type="domain" description="AMP-binding enzyme C-terminal" evidence="14">
    <location>
        <begin position="497"/>
        <end position="573"/>
    </location>
</feature>
<dbReference type="GO" id="GO:0046949">
    <property type="term" value="P:fatty-acyl-CoA biosynthetic process"/>
    <property type="evidence" value="ECO:0007669"/>
    <property type="project" value="TreeGrafter"/>
</dbReference>
<dbReference type="GO" id="GO:0008218">
    <property type="term" value="P:bioluminescence"/>
    <property type="evidence" value="ECO:0007669"/>
    <property type="project" value="UniProtKB-KW"/>
</dbReference>
<keyword evidence="6" id="KW-0067">ATP-binding</keyword>
<dbReference type="InterPro" id="IPR025110">
    <property type="entry name" value="AMP-bd_C"/>
</dbReference>
<accession>A0A1B6G620</accession>
<evidence type="ECO:0000256" key="6">
    <source>
        <dbReference type="ARBA" id="ARBA00022840"/>
    </source>
</evidence>
<evidence type="ECO:0000256" key="2">
    <source>
        <dbReference type="ARBA" id="ARBA00006432"/>
    </source>
</evidence>
<evidence type="ECO:0000256" key="11">
    <source>
        <dbReference type="ARBA" id="ARBA00023262"/>
    </source>
</evidence>
<dbReference type="EC" id="1.13.12.7" evidence="3"/>
<dbReference type="Gene3D" id="3.40.50.12780">
    <property type="entry name" value="N-terminal domain of ligase-like"/>
    <property type="match status" value="1"/>
</dbReference>
<evidence type="ECO:0000256" key="3">
    <source>
        <dbReference type="ARBA" id="ARBA00012532"/>
    </source>
</evidence>
<keyword evidence="8" id="KW-0503">Monooxygenase</keyword>
<dbReference type="Pfam" id="PF13193">
    <property type="entry name" value="AMP-binding_C"/>
    <property type="match status" value="1"/>
</dbReference>
<keyword evidence="9" id="KW-0576">Peroxisome</keyword>
<name>A0A1B6G620_9HEMI</name>
<dbReference type="GO" id="GO:0005777">
    <property type="term" value="C:peroxisome"/>
    <property type="evidence" value="ECO:0007669"/>
    <property type="project" value="UniProtKB-SubCell"/>
</dbReference>
<evidence type="ECO:0000256" key="12">
    <source>
        <dbReference type="ARBA" id="ARBA00048497"/>
    </source>
</evidence>
<dbReference type="PANTHER" id="PTHR24096">
    <property type="entry name" value="LONG-CHAIN-FATTY-ACID--COA LIGASE"/>
    <property type="match status" value="1"/>
</dbReference>
<dbReference type="GO" id="GO:0004497">
    <property type="term" value="F:monooxygenase activity"/>
    <property type="evidence" value="ECO:0007669"/>
    <property type="project" value="UniProtKB-KW"/>
</dbReference>
<evidence type="ECO:0000256" key="5">
    <source>
        <dbReference type="ARBA" id="ARBA00022741"/>
    </source>
</evidence>
<evidence type="ECO:0000259" key="14">
    <source>
        <dbReference type="Pfam" id="PF13193"/>
    </source>
</evidence>
<dbReference type="PANTHER" id="PTHR24096:SF422">
    <property type="entry name" value="BCDNA.GH02901"/>
    <property type="match status" value="1"/>
</dbReference>
<dbReference type="FunFam" id="3.40.50.12780:FF:000003">
    <property type="entry name" value="Long-chain-fatty-acid--CoA ligase FadD"/>
    <property type="match status" value="1"/>
</dbReference>
<protein>
    <recommendedName>
        <fullName evidence="4">Luciferin 4-monooxygenase</fullName>
        <ecNumber evidence="3">1.13.12.7</ecNumber>
    </recommendedName>
</protein>
<organism evidence="15">
    <name type="scientific">Cuerna arida</name>
    <dbReference type="NCBI Taxonomy" id="1464854"/>
    <lineage>
        <taxon>Eukaryota</taxon>
        <taxon>Metazoa</taxon>
        <taxon>Ecdysozoa</taxon>
        <taxon>Arthropoda</taxon>
        <taxon>Hexapoda</taxon>
        <taxon>Insecta</taxon>
        <taxon>Pterygota</taxon>
        <taxon>Neoptera</taxon>
        <taxon>Paraneoptera</taxon>
        <taxon>Hemiptera</taxon>
        <taxon>Auchenorrhyncha</taxon>
        <taxon>Membracoidea</taxon>
        <taxon>Cicadellidae</taxon>
        <taxon>Cicadellinae</taxon>
        <taxon>Proconiini</taxon>
        <taxon>Cuerna</taxon>
    </lineage>
</organism>
<dbReference type="InterPro" id="IPR000873">
    <property type="entry name" value="AMP-dep_synth/lig_dom"/>
</dbReference>
<evidence type="ECO:0000256" key="1">
    <source>
        <dbReference type="ARBA" id="ARBA00004275"/>
    </source>
</evidence>
<evidence type="ECO:0000313" key="15">
    <source>
        <dbReference type="EMBL" id="JAS57878.1"/>
    </source>
</evidence>
<evidence type="ECO:0000259" key="13">
    <source>
        <dbReference type="Pfam" id="PF00501"/>
    </source>
</evidence>
<dbReference type="GO" id="GO:0005524">
    <property type="term" value="F:ATP binding"/>
    <property type="evidence" value="ECO:0007669"/>
    <property type="project" value="UniProtKB-KW"/>
</dbReference>
<reference evidence="15" key="1">
    <citation type="submission" date="2015-11" db="EMBL/GenBank/DDBJ databases">
        <title>De novo transcriptome assembly of four potential Pierce s Disease insect vectors from Arizona vineyards.</title>
        <authorList>
            <person name="Tassone E.E."/>
        </authorList>
    </citation>
    <scope>NUCLEOTIDE SEQUENCE</scope>
</reference>
<dbReference type="InterPro" id="IPR042099">
    <property type="entry name" value="ANL_N_sf"/>
</dbReference>
<dbReference type="AlphaFoldDB" id="A0A1B6G620"/>
<dbReference type="Gene3D" id="3.30.300.30">
    <property type="match status" value="1"/>
</dbReference>
<proteinExistence type="inferred from homology"/>
<dbReference type="SUPFAM" id="SSF56801">
    <property type="entry name" value="Acetyl-CoA synthetase-like"/>
    <property type="match status" value="1"/>
</dbReference>
<dbReference type="InterPro" id="IPR020845">
    <property type="entry name" value="AMP-binding_CS"/>
</dbReference>
<keyword evidence="10" id="KW-0455">Luminescence</keyword>
<comment type="subcellular location">
    <subcellularLocation>
        <location evidence="1">Peroxisome</location>
    </subcellularLocation>
</comment>
<dbReference type="Pfam" id="PF00501">
    <property type="entry name" value="AMP-binding"/>
    <property type="match status" value="1"/>
</dbReference>
<dbReference type="GO" id="GO:0004467">
    <property type="term" value="F:long-chain fatty acid-CoA ligase activity"/>
    <property type="evidence" value="ECO:0007669"/>
    <property type="project" value="TreeGrafter"/>
</dbReference>
<evidence type="ECO:0000256" key="9">
    <source>
        <dbReference type="ARBA" id="ARBA00023140"/>
    </source>
</evidence>
<evidence type="ECO:0000256" key="10">
    <source>
        <dbReference type="ARBA" id="ARBA00023223"/>
    </source>
</evidence>
<keyword evidence="5" id="KW-0547">Nucleotide-binding</keyword>
<sequence length="592" mass="64943">MSRGRLGKVEACLRSLRQPSVCRLHSQHVSVSSQQCRYNSHIVKSPFPDIDIPNKLIPEMVWETVDRFPESTAIKCGITGRSYTFAQIHRLSLRFANSLRKAGFTRGDVIALVLPNSPEFPIVTLGALEADLSLSFVNHSYTPDEMTHQLKDSGSVCVVVAAEQLKVVLSSIDKVEKATHSKPFRRIIVVDTSSGESLPQGVCRFSELVADGVDQTAKSGYQVQPTDMALLPYSSGTTGLSKGVCLSHRNILCNILQLSSTGGNSAIHSPDQGQDVLLGLLPFYHIYGLVVILLNSLLYGGQVVTLPKFEQESFVQTLENEKLSVLMLVPPLILFLSASDKVTRKHLANVRNIFSGAAPLGASDLEKVKEKLPSPDKCHINQAYGLTEMSPVATVPIFPAKNLATVGAPVSNTLGKIINPETGEALGPNQSGELCFKGPQVMLGYHNNPKATANMIDPDGWLRTGDIGYYEEDSHFYVQDRLKELIKVKGLQVPPAELEELLRTHPLVSDVGVIGVPDPRSGEVPVAYIVPQKHSKKLTAEHVKEFLSERVSRHKQLADVIFTDSIPKSAAGKILRKDLRELYKNQKKLYLH</sequence>
<dbReference type="PROSITE" id="PS00455">
    <property type="entry name" value="AMP_BINDING"/>
    <property type="match status" value="1"/>
</dbReference>
<dbReference type="FunFam" id="3.30.300.30:FF:000007">
    <property type="entry name" value="4-coumarate--CoA ligase 2"/>
    <property type="match status" value="1"/>
</dbReference>
<keyword evidence="11" id="KW-0599">Photoprotein</keyword>
<dbReference type="InterPro" id="IPR045851">
    <property type="entry name" value="AMP-bd_C_sf"/>
</dbReference>
<comment type="catalytic activity">
    <reaction evidence="12">
        <text>firefly D-luciferin + ATP + O2 = firefly oxyluciferin + hnu + AMP + CO2 + diphosphate</text>
        <dbReference type="Rhea" id="RHEA:10732"/>
        <dbReference type="ChEBI" id="CHEBI:15379"/>
        <dbReference type="ChEBI" id="CHEBI:16526"/>
        <dbReference type="ChEBI" id="CHEBI:16792"/>
        <dbReference type="ChEBI" id="CHEBI:30212"/>
        <dbReference type="ChEBI" id="CHEBI:30616"/>
        <dbReference type="ChEBI" id="CHEBI:33019"/>
        <dbReference type="ChEBI" id="CHEBI:58038"/>
        <dbReference type="ChEBI" id="CHEBI:456215"/>
        <dbReference type="EC" id="1.13.12.7"/>
    </reaction>
</comment>
<comment type="similarity">
    <text evidence="2">Belongs to the ATP-dependent AMP-binding enzyme family.</text>
</comment>
<dbReference type="EMBL" id="GECZ01011891">
    <property type="protein sequence ID" value="JAS57878.1"/>
    <property type="molecule type" value="Transcribed_RNA"/>
</dbReference>
<evidence type="ECO:0000256" key="8">
    <source>
        <dbReference type="ARBA" id="ARBA00023033"/>
    </source>
</evidence>
<evidence type="ECO:0000256" key="4">
    <source>
        <dbReference type="ARBA" id="ARBA00019043"/>
    </source>
</evidence>
<dbReference type="CDD" id="cd05911">
    <property type="entry name" value="Firefly_Luc_like"/>
    <property type="match status" value="1"/>
</dbReference>
<gene>
    <name evidence="15" type="ORF">g.28566</name>
</gene>
<feature type="domain" description="AMP-dependent synthetase/ligase" evidence="13">
    <location>
        <begin position="62"/>
        <end position="446"/>
    </location>
</feature>
<evidence type="ECO:0000256" key="7">
    <source>
        <dbReference type="ARBA" id="ARBA00023002"/>
    </source>
</evidence>